<reference evidence="3 4" key="1">
    <citation type="journal article" date="2020" name="G3 (Bethesda)">
        <title>Improved Reference Genome for Cyclotella cryptica CCMP332, a Model for Cell Wall Morphogenesis, Salinity Adaptation, and Lipid Production in Diatoms (Bacillariophyta).</title>
        <authorList>
            <person name="Roberts W.R."/>
            <person name="Downey K.M."/>
            <person name="Ruck E.C."/>
            <person name="Traller J.C."/>
            <person name="Alverson A.J."/>
        </authorList>
    </citation>
    <scope>NUCLEOTIDE SEQUENCE [LARGE SCALE GENOMIC DNA]</scope>
    <source>
        <strain evidence="3 4">CCMP332</strain>
    </source>
</reference>
<accession>A0ABD3QTP1</accession>
<dbReference type="SUPFAM" id="SSF54427">
    <property type="entry name" value="NTF2-like"/>
    <property type="match status" value="1"/>
</dbReference>
<evidence type="ECO:0000259" key="2">
    <source>
        <dbReference type="Pfam" id="PF17775"/>
    </source>
</evidence>
<feature type="region of interest" description="Disordered" evidence="1">
    <location>
        <begin position="35"/>
        <end position="60"/>
    </location>
</feature>
<dbReference type="InterPro" id="IPR032710">
    <property type="entry name" value="NTF2-like_dom_sf"/>
</dbReference>
<dbReference type="Proteomes" id="UP001516023">
    <property type="component" value="Unassembled WGS sequence"/>
</dbReference>
<dbReference type="Gene3D" id="3.10.450.50">
    <property type="match status" value="1"/>
</dbReference>
<evidence type="ECO:0000313" key="4">
    <source>
        <dbReference type="Proteomes" id="UP001516023"/>
    </source>
</evidence>
<name>A0ABD3QTP1_9STRA</name>
<comment type="caution">
    <text evidence="3">The sequence shown here is derived from an EMBL/GenBank/DDBJ whole genome shotgun (WGS) entry which is preliminary data.</text>
</comment>
<dbReference type="Pfam" id="PF17775">
    <property type="entry name" value="YchJ_M-like"/>
    <property type="match status" value="1"/>
</dbReference>
<dbReference type="AlphaFoldDB" id="A0ABD3QTP1"/>
<gene>
    <name evidence="3" type="ORF">HJC23_004024</name>
</gene>
<sequence length="250" mass="28010">MFRLRSKSVLAFYLIQFVAIELAIGFTTSPSRKHYTTSHAAKGGGKKKASPARTTKGFGAPPPTLEEVIAKFRTRVPDDADSQPCPCGGRSETNKLYGDCCGPLHRKERLALTMTDVLRSRFSAFSWRLINYVMDSTHETCRDYLEDRVAWANSLNKYGMFDSFEFVKLEPGPEELSAENENEGFIEFNVTLRAKDPSYLEDVSTMISGQETKITERSRFVRDPTTGVWTYASGEVRSNVAGLEDTSLNT</sequence>
<keyword evidence="4" id="KW-1185">Reference proteome</keyword>
<dbReference type="EMBL" id="JABMIG020000011">
    <property type="protein sequence ID" value="KAL3803862.1"/>
    <property type="molecule type" value="Genomic_DNA"/>
</dbReference>
<dbReference type="PANTHER" id="PTHR33747:SF1">
    <property type="entry name" value="ADENYLATE CYCLASE-ASSOCIATED CAP C-TERMINAL DOMAIN-CONTAINING PROTEIN"/>
    <property type="match status" value="1"/>
</dbReference>
<dbReference type="InterPro" id="IPR048469">
    <property type="entry name" value="YchJ-like_M"/>
</dbReference>
<evidence type="ECO:0000256" key="1">
    <source>
        <dbReference type="SAM" id="MobiDB-lite"/>
    </source>
</evidence>
<proteinExistence type="predicted"/>
<protein>
    <recommendedName>
        <fullName evidence="2">YchJ-like middle NTF2-like domain-containing protein</fullName>
    </recommendedName>
</protein>
<feature type="domain" description="YchJ-like middle NTF2-like" evidence="2">
    <location>
        <begin position="115"/>
        <end position="234"/>
    </location>
</feature>
<evidence type="ECO:0000313" key="3">
    <source>
        <dbReference type="EMBL" id="KAL3803862.1"/>
    </source>
</evidence>
<dbReference type="PANTHER" id="PTHR33747">
    <property type="entry name" value="UPF0225 PROTEIN SCO1677"/>
    <property type="match status" value="1"/>
</dbReference>
<organism evidence="3 4">
    <name type="scientific">Cyclotella cryptica</name>
    <dbReference type="NCBI Taxonomy" id="29204"/>
    <lineage>
        <taxon>Eukaryota</taxon>
        <taxon>Sar</taxon>
        <taxon>Stramenopiles</taxon>
        <taxon>Ochrophyta</taxon>
        <taxon>Bacillariophyta</taxon>
        <taxon>Coscinodiscophyceae</taxon>
        <taxon>Thalassiosirophycidae</taxon>
        <taxon>Stephanodiscales</taxon>
        <taxon>Stephanodiscaceae</taxon>
        <taxon>Cyclotella</taxon>
    </lineage>
</organism>